<sequence length="55" mass="6318">MAPSLDLRLLYLLPSVHREVSFTVFVLKINLLQSRFCPIHSNEVAFNIFKLPTTS</sequence>
<dbReference type="InParanoid" id="G3HME4"/>
<dbReference type="AlphaFoldDB" id="G3HME4"/>
<protein>
    <submittedName>
        <fullName evidence="1">Uncharacterized protein</fullName>
    </submittedName>
</protein>
<evidence type="ECO:0000313" key="1">
    <source>
        <dbReference type="EMBL" id="EGV92187.1"/>
    </source>
</evidence>
<gene>
    <name evidence="1" type="ORF">I79_011904</name>
</gene>
<accession>G3HME4</accession>
<name>G3HME4_CRIGR</name>
<reference evidence="2" key="1">
    <citation type="journal article" date="2011" name="Nat. Biotechnol.">
        <title>The genomic sequence of the Chinese hamster ovary (CHO)-K1 cell line.</title>
        <authorList>
            <person name="Xu X."/>
            <person name="Nagarajan H."/>
            <person name="Lewis N.E."/>
            <person name="Pan S."/>
            <person name="Cai Z."/>
            <person name="Liu X."/>
            <person name="Chen W."/>
            <person name="Xie M."/>
            <person name="Wang W."/>
            <person name="Hammond S."/>
            <person name="Andersen M.R."/>
            <person name="Neff N."/>
            <person name="Passarelli B."/>
            <person name="Koh W."/>
            <person name="Fan H.C."/>
            <person name="Wang J."/>
            <person name="Gui Y."/>
            <person name="Lee K.H."/>
            <person name="Betenbaugh M.J."/>
            <person name="Quake S.R."/>
            <person name="Famili I."/>
            <person name="Palsson B.O."/>
            <person name="Wang J."/>
        </authorList>
    </citation>
    <scope>NUCLEOTIDE SEQUENCE [LARGE SCALE GENOMIC DNA]</scope>
    <source>
        <strain evidence="2">CHO K1 cell line</strain>
    </source>
</reference>
<dbReference type="EMBL" id="JH000508">
    <property type="protein sequence ID" value="EGV92187.1"/>
    <property type="molecule type" value="Genomic_DNA"/>
</dbReference>
<organism evidence="1 2">
    <name type="scientific">Cricetulus griseus</name>
    <name type="common">Chinese hamster</name>
    <name type="synonym">Cricetulus barabensis griseus</name>
    <dbReference type="NCBI Taxonomy" id="10029"/>
    <lineage>
        <taxon>Eukaryota</taxon>
        <taxon>Metazoa</taxon>
        <taxon>Chordata</taxon>
        <taxon>Craniata</taxon>
        <taxon>Vertebrata</taxon>
        <taxon>Euteleostomi</taxon>
        <taxon>Mammalia</taxon>
        <taxon>Eutheria</taxon>
        <taxon>Euarchontoglires</taxon>
        <taxon>Glires</taxon>
        <taxon>Rodentia</taxon>
        <taxon>Myomorpha</taxon>
        <taxon>Muroidea</taxon>
        <taxon>Cricetidae</taxon>
        <taxon>Cricetinae</taxon>
        <taxon>Cricetulus</taxon>
    </lineage>
</organism>
<proteinExistence type="predicted"/>
<evidence type="ECO:0000313" key="2">
    <source>
        <dbReference type="Proteomes" id="UP000001075"/>
    </source>
</evidence>
<dbReference type="Proteomes" id="UP000001075">
    <property type="component" value="Unassembled WGS sequence"/>
</dbReference>